<protein>
    <recommendedName>
        <fullName evidence="3">SMI1/KNR4 family protein</fullName>
    </recommendedName>
</protein>
<organism evidence="1 2">
    <name type="scientific">Glycomyces harbinensis</name>
    <dbReference type="NCBI Taxonomy" id="58114"/>
    <lineage>
        <taxon>Bacteria</taxon>
        <taxon>Bacillati</taxon>
        <taxon>Actinomycetota</taxon>
        <taxon>Actinomycetes</taxon>
        <taxon>Glycomycetales</taxon>
        <taxon>Glycomycetaceae</taxon>
        <taxon>Glycomyces</taxon>
    </lineage>
</organism>
<dbReference type="PANTHER" id="PTHR32011:SF2">
    <property type="entry name" value="OS08G0472400 PROTEIN"/>
    <property type="match status" value="1"/>
</dbReference>
<name>A0A1G7B0R0_9ACTN</name>
<dbReference type="Proteomes" id="UP000198949">
    <property type="component" value="Unassembled WGS sequence"/>
</dbReference>
<evidence type="ECO:0000313" key="1">
    <source>
        <dbReference type="EMBL" id="SDE20704.1"/>
    </source>
</evidence>
<evidence type="ECO:0008006" key="3">
    <source>
        <dbReference type="Google" id="ProtNLM"/>
    </source>
</evidence>
<sequence>MARNAGARLGRRAARLLVETGECPVLPGLTDDELADVESEFGFEFGDDHRAFLAAGLPLGALGEEGHWPNWRYGDPDALRARLAWPVNGVLFDVEQGTFWYDAWGPRPTETEAAVAEAREHLARVPVMVPIYSHRYLPAGRENWGHPILSMYQTDIIVYGADLVDYVENEFGRTRHHLTGDPQATVEFWKDLVG</sequence>
<gene>
    <name evidence="1" type="ORF">SAMN05216270_11570</name>
</gene>
<dbReference type="PANTHER" id="PTHR32011">
    <property type="entry name" value="OS08G0472400 PROTEIN"/>
    <property type="match status" value="1"/>
</dbReference>
<dbReference type="EMBL" id="FNAD01000015">
    <property type="protein sequence ID" value="SDE20704.1"/>
    <property type="molecule type" value="Genomic_DNA"/>
</dbReference>
<dbReference type="OrthoDB" id="264195at2"/>
<dbReference type="AlphaFoldDB" id="A0A1G7B0R0"/>
<evidence type="ECO:0000313" key="2">
    <source>
        <dbReference type="Proteomes" id="UP000198949"/>
    </source>
</evidence>
<dbReference type="STRING" id="58114.SAMN05216270_11570"/>
<proteinExistence type="predicted"/>
<reference evidence="2" key="1">
    <citation type="submission" date="2016-10" db="EMBL/GenBank/DDBJ databases">
        <authorList>
            <person name="Varghese N."/>
            <person name="Submissions S."/>
        </authorList>
    </citation>
    <scope>NUCLEOTIDE SEQUENCE [LARGE SCALE GENOMIC DNA]</scope>
    <source>
        <strain evidence="2">CGMCC 4.3516</strain>
    </source>
</reference>
<accession>A0A1G7B0R0</accession>
<dbReference type="RefSeq" id="WP_091039489.1">
    <property type="nucleotide sequence ID" value="NZ_FNAD01000015.1"/>
</dbReference>
<keyword evidence="2" id="KW-1185">Reference proteome</keyword>